<dbReference type="Proteomes" id="UP000469185">
    <property type="component" value="Unassembled WGS sequence"/>
</dbReference>
<sequence>MADDRVPPDTFAVPEADAEEQRQPVTGDAAVTEERSRLDPEEPDLTPAEMPEEVPADADPADAYEQARSVDYDEDEYR</sequence>
<dbReference type="AlphaFoldDB" id="A0A6N9YQR8"/>
<evidence type="ECO:0000256" key="1">
    <source>
        <dbReference type="SAM" id="MobiDB-lite"/>
    </source>
</evidence>
<evidence type="ECO:0008006" key="4">
    <source>
        <dbReference type="Google" id="ProtNLM"/>
    </source>
</evidence>
<proteinExistence type="predicted"/>
<dbReference type="RefSeq" id="WP_163819976.1">
    <property type="nucleotide sequence ID" value="NZ_JAAGOB010000010.1"/>
</dbReference>
<evidence type="ECO:0000313" key="3">
    <source>
        <dbReference type="Proteomes" id="UP000469185"/>
    </source>
</evidence>
<organism evidence="2 3">
    <name type="scientific">Phytoactinopolyspora alkaliphila</name>
    <dbReference type="NCBI Taxonomy" id="1783498"/>
    <lineage>
        <taxon>Bacteria</taxon>
        <taxon>Bacillati</taxon>
        <taxon>Actinomycetota</taxon>
        <taxon>Actinomycetes</taxon>
        <taxon>Jiangellales</taxon>
        <taxon>Jiangellaceae</taxon>
        <taxon>Phytoactinopolyspora</taxon>
    </lineage>
</organism>
<gene>
    <name evidence="2" type="ORF">G1H11_17960</name>
</gene>
<feature type="region of interest" description="Disordered" evidence="1">
    <location>
        <begin position="1"/>
        <end position="78"/>
    </location>
</feature>
<keyword evidence="3" id="KW-1185">Reference proteome</keyword>
<accession>A0A6N9YQR8</accession>
<dbReference type="EMBL" id="JAAGOB010000010">
    <property type="protein sequence ID" value="NED97188.1"/>
    <property type="molecule type" value="Genomic_DNA"/>
</dbReference>
<feature type="compositionally biased region" description="Acidic residues" evidence="1">
    <location>
        <begin position="50"/>
        <end position="62"/>
    </location>
</feature>
<protein>
    <recommendedName>
        <fullName evidence="4">DUF5709 domain-containing protein</fullName>
    </recommendedName>
</protein>
<evidence type="ECO:0000313" key="2">
    <source>
        <dbReference type="EMBL" id="NED97188.1"/>
    </source>
</evidence>
<name>A0A6N9YQR8_9ACTN</name>
<comment type="caution">
    <text evidence="2">The sequence shown here is derived from an EMBL/GenBank/DDBJ whole genome shotgun (WGS) entry which is preliminary data.</text>
</comment>
<reference evidence="2 3" key="1">
    <citation type="submission" date="2020-02" db="EMBL/GenBank/DDBJ databases">
        <authorList>
            <person name="Li X.-J."/>
            <person name="Feng X.-M."/>
        </authorList>
    </citation>
    <scope>NUCLEOTIDE SEQUENCE [LARGE SCALE GENOMIC DNA]</scope>
    <source>
        <strain evidence="2 3">CGMCC 4.7225</strain>
    </source>
</reference>